<name>A0ABU1W3C3_9GAMM</name>
<dbReference type="PANTHER" id="PTHR16301:SF20">
    <property type="entry name" value="IMPACT FAMILY MEMBER YIGZ"/>
    <property type="match status" value="1"/>
</dbReference>
<dbReference type="RefSeq" id="WP_310280449.1">
    <property type="nucleotide sequence ID" value="NZ_JAVDWR010000014.1"/>
</dbReference>
<dbReference type="EMBL" id="JAVDWR010000014">
    <property type="protein sequence ID" value="MDR7122310.1"/>
    <property type="molecule type" value="Genomic_DNA"/>
</dbReference>
<dbReference type="InterPro" id="IPR001498">
    <property type="entry name" value="Impact_N"/>
</dbReference>
<gene>
    <name evidence="3" type="ORF">J2W69_003269</name>
</gene>
<feature type="domain" description="Impact N-terminal" evidence="2">
    <location>
        <begin position="18"/>
        <end position="125"/>
    </location>
</feature>
<accession>A0ABU1W3C3</accession>
<proteinExistence type="inferred from homology"/>
<dbReference type="InterPro" id="IPR020568">
    <property type="entry name" value="Ribosomal_Su5_D2-typ_SF"/>
</dbReference>
<protein>
    <submittedName>
        <fullName evidence="3">YigZ family protein</fullName>
    </submittedName>
</protein>
<organism evidence="3 4">
    <name type="scientific">Rheinheimera soli</name>
    <dbReference type="NCBI Taxonomy" id="443616"/>
    <lineage>
        <taxon>Bacteria</taxon>
        <taxon>Pseudomonadati</taxon>
        <taxon>Pseudomonadota</taxon>
        <taxon>Gammaproteobacteria</taxon>
        <taxon>Chromatiales</taxon>
        <taxon>Chromatiaceae</taxon>
        <taxon>Rheinheimera</taxon>
    </lineage>
</organism>
<comment type="caution">
    <text evidence="3">The sequence shown here is derived from an EMBL/GenBank/DDBJ whole genome shotgun (WGS) entry which is preliminary data.</text>
</comment>
<dbReference type="Proteomes" id="UP001257909">
    <property type="component" value="Unassembled WGS sequence"/>
</dbReference>
<dbReference type="Pfam" id="PF01205">
    <property type="entry name" value="Impact_N"/>
    <property type="match status" value="1"/>
</dbReference>
<sequence>MSGWWVLANTASSETEIKRSRFLCTLWPIQSLTEGQQMIRQQKQQHPQAAHVCSAMLLPVGPTGQPQAFSDDGEPSGTAGKPMLAVLQGSGLVGLCASVVRYYGGVQLGTGGLVRAYSDAVRQALLSAQREFIPIRHQADLCLSYAAFETMQRLWQNRWLIEQQEFDQQVRLTVRIAQSDQQEFEQQFMQTILRLKELQASIIWHRNAEQGS</sequence>
<dbReference type="Gene3D" id="3.30.230.30">
    <property type="entry name" value="Impact, N-terminal domain"/>
    <property type="match status" value="1"/>
</dbReference>
<comment type="similarity">
    <text evidence="1">Belongs to the IMPACT family.</text>
</comment>
<keyword evidence="4" id="KW-1185">Reference proteome</keyword>
<dbReference type="SUPFAM" id="SSF54211">
    <property type="entry name" value="Ribosomal protein S5 domain 2-like"/>
    <property type="match status" value="1"/>
</dbReference>
<evidence type="ECO:0000256" key="1">
    <source>
        <dbReference type="ARBA" id="ARBA00007665"/>
    </source>
</evidence>
<dbReference type="InterPro" id="IPR036956">
    <property type="entry name" value="Impact_N_sf"/>
</dbReference>
<dbReference type="InterPro" id="IPR023582">
    <property type="entry name" value="Impact"/>
</dbReference>
<reference evidence="3 4" key="1">
    <citation type="submission" date="2023-07" db="EMBL/GenBank/DDBJ databases">
        <title>Sorghum-associated microbial communities from plants grown in Nebraska, USA.</title>
        <authorList>
            <person name="Schachtman D."/>
        </authorList>
    </citation>
    <scope>NUCLEOTIDE SEQUENCE [LARGE SCALE GENOMIC DNA]</scope>
    <source>
        <strain evidence="3 4">4138</strain>
    </source>
</reference>
<evidence type="ECO:0000259" key="2">
    <source>
        <dbReference type="Pfam" id="PF01205"/>
    </source>
</evidence>
<evidence type="ECO:0000313" key="4">
    <source>
        <dbReference type="Proteomes" id="UP001257909"/>
    </source>
</evidence>
<dbReference type="PANTHER" id="PTHR16301">
    <property type="entry name" value="IMPACT-RELATED"/>
    <property type="match status" value="1"/>
</dbReference>
<evidence type="ECO:0000313" key="3">
    <source>
        <dbReference type="EMBL" id="MDR7122310.1"/>
    </source>
</evidence>